<gene>
    <name evidence="13" type="ORF">GGQ80_001829</name>
</gene>
<keyword evidence="4 9" id="KW-0812">Transmembrane</keyword>
<keyword evidence="13" id="KW-0675">Receptor</keyword>
<dbReference type="InterPro" id="IPR037066">
    <property type="entry name" value="Plug_dom_sf"/>
</dbReference>
<feature type="chain" id="PRO_5032695802" evidence="11">
    <location>
        <begin position="26"/>
        <end position="1028"/>
    </location>
</feature>
<evidence type="ECO:0000256" key="8">
    <source>
        <dbReference type="ARBA" id="ARBA00023237"/>
    </source>
</evidence>
<dbReference type="InterPro" id="IPR010917">
    <property type="entry name" value="TonB_rcpt_CS"/>
</dbReference>
<evidence type="ECO:0000256" key="1">
    <source>
        <dbReference type="ARBA" id="ARBA00004571"/>
    </source>
</evidence>
<evidence type="ECO:0000256" key="10">
    <source>
        <dbReference type="PROSITE-ProRule" id="PRU10144"/>
    </source>
</evidence>
<reference evidence="13 14" key="1">
    <citation type="submission" date="2020-08" db="EMBL/GenBank/DDBJ databases">
        <title>Genomic Encyclopedia of Type Strains, Phase IV (KMG-IV): sequencing the most valuable type-strain genomes for metagenomic binning, comparative biology and taxonomic classification.</title>
        <authorList>
            <person name="Goeker M."/>
        </authorList>
    </citation>
    <scope>NUCLEOTIDE SEQUENCE [LARGE SCALE GENOMIC DNA]</scope>
    <source>
        <strain evidence="13 14">YC6723</strain>
    </source>
</reference>
<sequence length="1028" mass="110142">MKNMHMLLATTGIALAAISATPGWAQTAPAPAGQMTADQDDAAASTDTKAAIQTGRTAGAEGGDVVVTGTRIARPNIASAAPITSVTMTDIRQQGAVNVEDVLNRLPQVAPDAQQNYQDSDGRQRLKLRNLGFERTLVLIDGQRLGTQNGQDTGIIPTSLIQRIDILSGGASSVYGSDAVAGVINFVLRKDFDGIELNTNYNFYNHLNKTNIVTPLAQANGFTPRLGLINDGARADITLTAGKGFFGDALHLTGFVNYRHTDLVPYGNRSTSACQLNQSVKDGPLSCQLSTYTPNGFVQPLSGANNGRSLVNNPDGSRTFVPYGAGNAANPYNGLSYQRASERWNAGGFVTLKLSDAFEVYGNGIWFRDKSTNPFPTRIYTYGVFGSSPYQVNCNNPFLSASQATAICGANAGTGTLAPLDVRYRFDNFPATSDTYINQGVRANAGVRGDFGGAWHYDIGGVYSRNQQDYTPGFFPDVNRINNSLNVVSVNGTPTCAATVAGTDRACVPFDAFRAGNNNQALYNYLFTGALGTSKNVGILYDAVATVSGDLGKYGITSPLATQGLAFAIGGEYREDRFFSTADALYRDQNGGSDIDLNQHVWEGNVEVQAPLVQDQSWTHLLQLNGGYRLSKYNTNSQKFSTYKIEGVWAPVADVTFRGSFNKAQRAPTVVEINQALGSSYGLQGGSQNDFCAPVPREVADPANPGKTITVTTPLASRDVCRATGLADNLYGSATLLCPNNQCTVRTGGFASIDPETAYTKTFGVLLQPRFLPRFVFSVDRYLIDLNDSIGYNDYSYYQQGCLDSGGSSFFCSNIVRNPGTGTLYSTPASNPTTGFIQQGTTNAFKNKAHGWDFQAQYALPLGGVGQLDWSFNGSLTTFAGGQDSPIQPPRNCAGYFGNGCGQLIPKWVHGLLTTYSTPDKTVSVTLNWRYVGALTNANNSGDPAIGGTADRAQTTFARIAPQSFFDLSMTFAIAKSFQLRLIANNLLDKVPPIVANSYNISLARSNTIPQRYDGLGRQIGIGTTIRF</sequence>
<keyword evidence="8 9" id="KW-0998">Cell outer membrane</keyword>
<dbReference type="InterPro" id="IPR036942">
    <property type="entry name" value="Beta-barrel_TonB_sf"/>
</dbReference>
<evidence type="ECO:0000256" key="5">
    <source>
        <dbReference type="ARBA" id="ARBA00022729"/>
    </source>
</evidence>
<dbReference type="AlphaFoldDB" id="A0A840F3L1"/>
<keyword evidence="5 11" id="KW-0732">Signal</keyword>
<keyword evidence="14" id="KW-1185">Reference proteome</keyword>
<keyword evidence="6" id="KW-0798">TonB box</keyword>
<dbReference type="Pfam" id="PF07715">
    <property type="entry name" value="Plug"/>
    <property type="match status" value="1"/>
</dbReference>
<accession>A0A840F3L1</accession>
<comment type="similarity">
    <text evidence="9">Belongs to the TonB-dependent receptor family.</text>
</comment>
<dbReference type="Proteomes" id="UP000529795">
    <property type="component" value="Unassembled WGS sequence"/>
</dbReference>
<dbReference type="Gene3D" id="2.170.130.10">
    <property type="entry name" value="TonB-dependent receptor, plug domain"/>
    <property type="match status" value="1"/>
</dbReference>
<evidence type="ECO:0000256" key="9">
    <source>
        <dbReference type="PROSITE-ProRule" id="PRU01360"/>
    </source>
</evidence>
<proteinExistence type="inferred from homology"/>
<feature type="signal peptide" evidence="11">
    <location>
        <begin position="1"/>
        <end position="25"/>
    </location>
</feature>
<evidence type="ECO:0000256" key="7">
    <source>
        <dbReference type="ARBA" id="ARBA00023136"/>
    </source>
</evidence>
<comment type="subcellular location">
    <subcellularLocation>
        <location evidence="1 9">Cell outer membrane</location>
        <topology evidence="1 9">Multi-pass membrane protein</topology>
    </subcellularLocation>
</comment>
<protein>
    <submittedName>
        <fullName evidence="13">Outer membrane receptor protein involved in Fe transport</fullName>
    </submittedName>
</protein>
<dbReference type="PANTHER" id="PTHR47234:SF3">
    <property type="entry name" value="SECRETIN_TONB SHORT N-TERMINAL DOMAIN-CONTAINING PROTEIN"/>
    <property type="match status" value="1"/>
</dbReference>
<dbReference type="RefSeq" id="WP_343050974.1">
    <property type="nucleotide sequence ID" value="NZ_JACIEV010000004.1"/>
</dbReference>
<dbReference type="EMBL" id="JACIEV010000004">
    <property type="protein sequence ID" value="MBB4153923.1"/>
    <property type="molecule type" value="Genomic_DNA"/>
</dbReference>
<evidence type="ECO:0000256" key="6">
    <source>
        <dbReference type="ARBA" id="ARBA00023077"/>
    </source>
</evidence>
<evidence type="ECO:0000256" key="4">
    <source>
        <dbReference type="ARBA" id="ARBA00022692"/>
    </source>
</evidence>
<evidence type="ECO:0000313" key="14">
    <source>
        <dbReference type="Proteomes" id="UP000529795"/>
    </source>
</evidence>
<evidence type="ECO:0000313" key="13">
    <source>
        <dbReference type="EMBL" id="MBB4153923.1"/>
    </source>
</evidence>
<dbReference type="PROSITE" id="PS52016">
    <property type="entry name" value="TONB_DEPENDENT_REC_3"/>
    <property type="match status" value="1"/>
</dbReference>
<evidence type="ECO:0000256" key="2">
    <source>
        <dbReference type="ARBA" id="ARBA00022448"/>
    </source>
</evidence>
<evidence type="ECO:0000259" key="12">
    <source>
        <dbReference type="Pfam" id="PF07715"/>
    </source>
</evidence>
<comment type="caution">
    <text evidence="13">The sequence shown here is derived from an EMBL/GenBank/DDBJ whole genome shotgun (WGS) entry which is preliminary data.</text>
</comment>
<feature type="domain" description="TonB-dependent receptor plug" evidence="12">
    <location>
        <begin position="78"/>
        <end position="183"/>
    </location>
</feature>
<dbReference type="InterPro" id="IPR012910">
    <property type="entry name" value="Plug_dom"/>
</dbReference>
<dbReference type="SUPFAM" id="SSF56935">
    <property type="entry name" value="Porins"/>
    <property type="match status" value="1"/>
</dbReference>
<feature type="short sequence motif" description="TonB C-terminal box" evidence="10">
    <location>
        <begin position="1011"/>
        <end position="1028"/>
    </location>
</feature>
<keyword evidence="2 9" id="KW-0813">Transport</keyword>
<dbReference type="PROSITE" id="PS01156">
    <property type="entry name" value="TONB_DEPENDENT_REC_2"/>
    <property type="match status" value="1"/>
</dbReference>
<evidence type="ECO:0000256" key="11">
    <source>
        <dbReference type="SAM" id="SignalP"/>
    </source>
</evidence>
<dbReference type="PANTHER" id="PTHR47234">
    <property type="match status" value="1"/>
</dbReference>
<name>A0A840F3L1_9SPHN</name>
<dbReference type="Gene3D" id="2.40.170.20">
    <property type="entry name" value="TonB-dependent receptor, beta-barrel domain"/>
    <property type="match status" value="1"/>
</dbReference>
<organism evidence="13 14">
    <name type="scientific">Sphingomonas jinjuensis</name>
    <dbReference type="NCBI Taxonomy" id="535907"/>
    <lineage>
        <taxon>Bacteria</taxon>
        <taxon>Pseudomonadati</taxon>
        <taxon>Pseudomonadota</taxon>
        <taxon>Alphaproteobacteria</taxon>
        <taxon>Sphingomonadales</taxon>
        <taxon>Sphingomonadaceae</taxon>
        <taxon>Sphingomonas</taxon>
    </lineage>
</organism>
<keyword evidence="3 9" id="KW-1134">Transmembrane beta strand</keyword>
<evidence type="ECO:0000256" key="3">
    <source>
        <dbReference type="ARBA" id="ARBA00022452"/>
    </source>
</evidence>
<dbReference type="InterPro" id="IPR039426">
    <property type="entry name" value="TonB-dep_rcpt-like"/>
</dbReference>
<keyword evidence="7 9" id="KW-0472">Membrane</keyword>
<dbReference type="GO" id="GO:0009279">
    <property type="term" value="C:cell outer membrane"/>
    <property type="evidence" value="ECO:0007669"/>
    <property type="project" value="UniProtKB-SubCell"/>
</dbReference>